<sequence length="265" mass="27834">MIGTFTRARTLLFVPADRPDRFAKAAGSGAAAAILDLEDAVAPQRKEEARRHAAAWLSSNGHALVRVNSLGTPWYEEDVAMAAQCGAPVVVPKAECPTALAELADRLGPSGVVIALIETALGVERAFEVCSSPGVVRAALGNVDLAGELGVSPDDQVALAYARSRLVCASAAAQLAPPVDGVTTAVRDETALTADLDHARRLGFTGKLCIHPAQVVQVEKAFAPTEEELRWAREVTTVQDGVSVVDGKMVDKPVLERARRILASA</sequence>
<dbReference type="EMBL" id="JBHSPC010000078">
    <property type="protein sequence ID" value="MFC5673026.1"/>
    <property type="molecule type" value="Genomic_DNA"/>
</dbReference>
<evidence type="ECO:0000313" key="6">
    <source>
        <dbReference type="Proteomes" id="UP001596183"/>
    </source>
</evidence>
<evidence type="ECO:0000256" key="1">
    <source>
        <dbReference type="ARBA" id="ARBA00001946"/>
    </source>
</evidence>
<evidence type="ECO:0000313" key="5">
    <source>
        <dbReference type="EMBL" id="MFC5673026.1"/>
    </source>
</evidence>
<proteinExistence type="predicted"/>
<evidence type="ECO:0000259" key="4">
    <source>
        <dbReference type="Pfam" id="PF03328"/>
    </source>
</evidence>
<keyword evidence="5" id="KW-0456">Lyase</keyword>
<evidence type="ECO:0000256" key="3">
    <source>
        <dbReference type="ARBA" id="ARBA00022842"/>
    </source>
</evidence>
<protein>
    <submittedName>
        <fullName evidence="5">HpcH/HpaI aldolase/citrate lyase family protein</fullName>
    </submittedName>
</protein>
<dbReference type="InterPro" id="IPR040442">
    <property type="entry name" value="Pyrv_kinase-like_dom_sf"/>
</dbReference>
<dbReference type="InterPro" id="IPR015813">
    <property type="entry name" value="Pyrv/PenolPyrv_kinase-like_dom"/>
</dbReference>
<gene>
    <name evidence="5" type="ORF">ACFP2V_23790</name>
</gene>
<keyword evidence="2" id="KW-0479">Metal-binding</keyword>
<keyword evidence="3" id="KW-0460">Magnesium</keyword>
<dbReference type="Proteomes" id="UP001596183">
    <property type="component" value="Unassembled WGS sequence"/>
</dbReference>
<dbReference type="PANTHER" id="PTHR32308">
    <property type="entry name" value="LYASE BETA SUBUNIT, PUTATIVE (AFU_ORTHOLOGUE AFUA_4G13030)-RELATED"/>
    <property type="match status" value="1"/>
</dbReference>
<dbReference type="InterPro" id="IPR005000">
    <property type="entry name" value="Aldolase/citrate-lyase_domain"/>
</dbReference>
<keyword evidence="6" id="KW-1185">Reference proteome</keyword>
<dbReference type="SUPFAM" id="SSF51621">
    <property type="entry name" value="Phosphoenolpyruvate/pyruvate domain"/>
    <property type="match status" value="1"/>
</dbReference>
<dbReference type="PIRSF" id="PIRSF015582">
    <property type="entry name" value="Cit_lyase_B"/>
    <property type="match status" value="1"/>
</dbReference>
<comment type="caution">
    <text evidence="5">The sequence shown here is derived from an EMBL/GenBank/DDBJ whole genome shotgun (WGS) entry which is preliminary data.</text>
</comment>
<name>A0ABW0XRR1_9ACTN</name>
<dbReference type="InterPro" id="IPR011206">
    <property type="entry name" value="Citrate_lyase_beta/mcl1/mcl2"/>
</dbReference>
<accession>A0ABW0XRR1</accession>
<dbReference type="Pfam" id="PF03328">
    <property type="entry name" value="HpcH_HpaI"/>
    <property type="match status" value="1"/>
</dbReference>
<dbReference type="PANTHER" id="PTHR32308:SF10">
    <property type="entry name" value="CITRATE LYASE SUBUNIT BETA"/>
    <property type="match status" value="1"/>
</dbReference>
<organism evidence="5 6">
    <name type="scientific">Streptomyces incanus</name>
    <dbReference type="NCBI Taxonomy" id="887453"/>
    <lineage>
        <taxon>Bacteria</taxon>
        <taxon>Bacillati</taxon>
        <taxon>Actinomycetota</taxon>
        <taxon>Actinomycetes</taxon>
        <taxon>Kitasatosporales</taxon>
        <taxon>Streptomycetaceae</taxon>
        <taxon>Streptomyces</taxon>
    </lineage>
</organism>
<feature type="domain" description="HpcH/HpaI aldolase/citrate lyase" evidence="4">
    <location>
        <begin position="9"/>
        <end position="212"/>
    </location>
</feature>
<reference evidence="6" key="1">
    <citation type="journal article" date="2019" name="Int. J. Syst. Evol. Microbiol.">
        <title>The Global Catalogue of Microorganisms (GCM) 10K type strain sequencing project: providing services to taxonomists for standard genome sequencing and annotation.</title>
        <authorList>
            <consortium name="The Broad Institute Genomics Platform"/>
            <consortium name="The Broad Institute Genome Sequencing Center for Infectious Disease"/>
            <person name="Wu L."/>
            <person name="Ma J."/>
        </authorList>
    </citation>
    <scope>NUCLEOTIDE SEQUENCE [LARGE SCALE GENOMIC DNA]</scope>
    <source>
        <strain evidence="6">JCM 13852</strain>
    </source>
</reference>
<dbReference type="GO" id="GO:0016829">
    <property type="term" value="F:lyase activity"/>
    <property type="evidence" value="ECO:0007669"/>
    <property type="project" value="UniProtKB-KW"/>
</dbReference>
<dbReference type="RefSeq" id="WP_381216080.1">
    <property type="nucleotide sequence ID" value="NZ_JBHSPC010000078.1"/>
</dbReference>
<dbReference type="Gene3D" id="3.20.20.60">
    <property type="entry name" value="Phosphoenolpyruvate-binding domains"/>
    <property type="match status" value="1"/>
</dbReference>
<comment type="cofactor">
    <cofactor evidence="1">
        <name>Mg(2+)</name>
        <dbReference type="ChEBI" id="CHEBI:18420"/>
    </cofactor>
</comment>
<evidence type="ECO:0000256" key="2">
    <source>
        <dbReference type="ARBA" id="ARBA00022723"/>
    </source>
</evidence>